<dbReference type="InterPro" id="IPR011990">
    <property type="entry name" value="TPR-like_helical_dom_sf"/>
</dbReference>
<feature type="compositionally biased region" description="Polar residues" evidence="1">
    <location>
        <begin position="64"/>
        <end position="73"/>
    </location>
</feature>
<dbReference type="PANTHER" id="PTHR43628">
    <property type="entry name" value="ACTIVATOR OF C KINASE PROTEIN 1-RELATED"/>
    <property type="match status" value="1"/>
</dbReference>
<dbReference type="Proteomes" id="UP001320420">
    <property type="component" value="Unassembled WGS sequence"/>
</dbReference>
<protein>
    <submittedName>
        <fullName evidence="2">Uncharacterized protein</fullName>
    </submittedName>
</protein>
<feature type="compositionally biased region" description="Basic residues" evidence="1">
    <location>
        <begin position="330"/>
        <end position="347"/>
    </location>
</feature>
<dbReference type="GO" id="GO:0010972">
    <property type="term" value="P:negative regulation of G2/M transition of mitotic cell cycle"/>
    <property type="evidence" value="ECO:0007669"/>
    <property type="project" value="TreeGrafter"/>
</dbReference>
<dbReference type="InterPro" id="IPR006597">
    <property type="entry name" value="Sel1-like"/>
</dbReference>
<gene>
    <name evidence="2" type="ORF">SLS62_000146</name>
</gene>
<feature type="compositionally biased region" description="Polar residues" evidence="1">
    <location>
        <begin position="114"/>
        <end position="123"/>
    </location>
</feature>
<proteinExistence type="predicted"/>
<evidence type="ECO:0000313" key="2">
    <source>
        <dbReference type="EMBL" id="KAK7757768.1"/>
    </source>
</evidence>
<dbReference type="AlphaFoldDB" id="A0AAN9V0F4"/>
<reference evidence="2 3" key="1">
    <citation type="submission" date="2024-02" db="EMBL/GenBank/DDBJ databases">
        <title>De novo assembly and annotation of 12 fungi associated with fruit tree decline syndrome in Ontario, Canada.</title>
        <authorList>
            <person name="Sulman M."/>
            <person name="Ellouze W."/>
            <person name="Ilyukhin E."/>
        </authorList>
    </citation>
    <scope>NUCLEOTIDE SEQUENCE [LARGE SCALE GENOMIC DNA]</scope>
    <source>
        <strain evidence="2 3">M11/M66-122</strain>
    </source>
</reference>
<dbReference type="Pfam" id="PF08238">
    <property type="entry name" value="Sel1"/>
    <property type="match status" value="3"/>
</dbReference>
<dbReference type="GO" id="GO:0032153">
    <property type="term" value="C:cell division site"/>
    <property type="evidence" value="ECO:0007669"/>
    <property type="project" value="TreeGrafter"/>
</dbReference>
<dbReference type="EMBL" id="JAKJXP020000001">
    <property type="protein sequence ID" value="KAK7757768.1"/>
    <property type="molecule type" value="Genomic_DNA"/>
</dbReference>
<comment type="caution">
    <text evidence="2">The sequence shown here is derived from an EMBL/GenBank/DDBJ whole genome shotgun (WGS) entry which is preliminary data.</text>
</comment>
<dbReference type="SMART" id="SM00671">
    <property type="entry name" value="SEL1"/>
    <property type="match status" value="3"/>
</dbReference>
<sequence>MIFPDNESIPTLNWEQPGPQPQPRGSQAPPSPPTRPTSSSSRNQDGPTGDSLLTRPSVERSKLSTEVSANDGQPSPDPSRPSTGSGASEDVPRGRTLTSPAHDATRGRPAMTPSILTSDSASTIKPPRSAHSHAPTAAEMSAEEHLAKGIKCHEEGSTKESTYHLRLAARAGDPTGMLLYALACRHGWGMRPNQREGVEWLRKAADIVSGEIADDEDQVKGGKQVDFMDRKTRKAQFALSIYELGVSHMNGWGIEQDKALALRCFEIAGNWGDVDALCEAGFCYAQGVGCKKDLKKSAKFYRMAETKGVSMPGNSWIHKAKYNDDDSPRSKKPRSKSRSRGIFGKKS</sequence>
<dbReference type="Gene3D" id="1.25.40.10">
    <property type="entry name" value="Tetratricopeptide repeat domain"/>
    <property type="match status" value="1"/>
</dbReference>
<dbReference type="PANTHER" id="PTHR43628:SF11">
    <property type="entry name" value="PROTEIN DSF2"/>
    <property type="match status" value="1"/>
</dbReference>
<dbReference type="InterPro" id="IPR052945">
    <property type="entry name" value="Mitotic_Regulator"/>
</dbReference>
<evidence type="ECO:0000256" key="1">
    <source>
        <dbReference type="SAM" id="MobiDB-lite"/>
    </source>
</evidence>
<keyword evidence="3" id="KW-1185">Reference proteome</keyword>
<organism evidence="2 3">
    <name type="scientific">Diatrype stigma</name>
    <dbReference type="NCBI Taxonomy" id="117547"/>
    <lineage>
        <taxon>Eukaryota</taxon>
        <taxon>Fungi</taxon>
        <taxon>Dikarya</taxon>
        <taxon>Ascomycota</taxon>
        <taxon>Pezizomycotina</taxon>
        <taxon>Sordariomycetes</taxon>
        <taxon>Xylariomycetidae</taxon>
        <taxon>Xylariales</taxon>
        <taxon>Diatrypaceae</taxon>
        <taxon>Diatrype</taxon>
    </lineage>
</organism>
<accession>A0AAN9V0F4</accession>
<feature type="region of interest" description="Disordered" evidence="1">
    <location>
        <begin position="310"/>
        <end position="347"/>
    </location>
</feature>
<name>A0AAN9V0F4_9PEZI</name>
<feature type="region of interest" description="Disordered" evidence="1">
    <location>
        <begin position="1"/>
        <end position="147"/>
    </location>
</feature>
<dbReference type="SUPFAM" id="SSF81901">
    <property type="entry name" value="HCP-like"/>
    <property type="match status" value="1"/>
</dbReference>
<evidence type="ECO:0000313" key="3">
    <source>
        <dbReference type="Proteomes" id="UP001320420"/>
    </source>
</evidence>